<gene>
    <name evidence="2" type="ORF">C8034_v004096</name>
</gene>
<feature type="compositionally biased region" description="Low complexity" evidence="1">
    <location>
        <begin position="1"/>
        <end position="11"/>
    </location>
</feature>
<evidence type="ECO:0000313" key="2">
    <source>
        <dbReference type="EMBL" id="TEA13847.1"/>
    </source>
</evidence>
<feature type="compositionally biased region" description="Basic and acidic residues" evidence="1">
    <location>
        <begin position="360"/>
        <end position="370"/>
    </location>
</feature>
<comment type="caution">
    <text evidence="2">The sequence shown here is derived from an EMBL/GenBank/DDBJ whole genome shotgun (WGS) entry which is preliminary data.</text>
</comment>
<organism evidence="2 3">
    <name type="scientific">Colletotrichum sidae</name>
    <dbReference type="NCBI Taxonomy" id="1347389"/>
    <lineage>
        <taxon>Eukaryota</taxon>
        <taxon>Fungi</taxon>
        <taxon>Dikarya</taxon>
        <taxon>Ascomycota</taxon>
        <taxon>Pezizomycotina</taxon>
        <taxon>Sordariomycetes</taxon>
        <taxon>Hypocreomycetidae</taxon>
        <taxon>Glomerellales</taxon>
        <taxon>Glomerellaceae</taxon>
        <taxon>Colletotrichum</taxon>
        <taxon>Colletotrichum orbiculare species complex</taxon>
    </lineage>
</organism>
<dbReference type="AlphaFoldDB" id="A0A4V6QFL6"/>
<feature type="region of interest" description="Disordered" evidence="1">
    <location>
        <begin position="1"/>
        <end position="385"/>
    </location>
</feature>
<dbReference type="Proteomes" id="UP000295604">
    <property type="component" value="Unassembled WGS sequence"/>
</dbReference>
<feature type="compositionally biased region" description="Polar residues" evidence="1">
    <location>
        <begin position="60"/>
        <end position="70"/>
    </location>
</feature>
<feature type="compositionally biased region" description="Basic and acidic residues" evidence="1">
    <location>
        <begin position="307"/>
        <end position="317"/>
    </location>
</feature>
<dbReference type="EMBL" id="QAPF01000183">
    <property type="protein sequence ID" value="TEA13847.1"/>
    <property type="molecule type" value="Genomic_DNA"/>
</dbReference>
<keyword evidence="3" id="KW-1185">Reference proteome</keyword>
<feature type="compositionally biased region" description="Low complexity" evidence="1">
    <location>
        <begin position="319"/>
        <end position="329"/>
    </location>
</feature>
<reference evidence="2 3" key="1">
    <citation type="submission" date="2018-11" db="EMBL/GenBank/DDBJ databases">
        <title>Genome sequence and assembly of Colletotrichum sidae.</title>
        <authorList>
            <person name="Gan P."/>
            <person name="Shirasu K."/>
        </authorList>
    </citation>
    <scope>NUCLEOTIDE SEQUENCE [LARGE SCALE GENOMIC DNA]</scope>
    <source>
        <strain evidence="2 3">CBS 518.97</strain>
    </source>
</reference>
<feature type="compositionally biased region" description="Polar residues" evidence="1">
    <location>
        <begin position="242"/>
        <end position="257"/>
    </location>
</feature>
<evidence type="ECO:0000313" key="3">
    <source>
        <dbReference type="Proteomes" id="UP000295604"/>
    </source>
</evidence>
<protein>
    <submittedName>
        <fullName evidence="2">Uncharacterized protein</fullName>
    </submittedName>
</protein>
<name>A0A4V6QFL6_9PEZI</name>
<feature type="compositionally biased region" description="Low complexity" evidence="1">
    <location>
        <begin position="132"/>
        <end position="153"/>
    </location>
</feature>
<feature type="compositionally biased region" description="Basic and acidic residues" evidence="1">
    <location>
        <begin position="12"/>
        <end position="24"/>
    </location>
</feature>
<feature type="compositionally biased region" description="Basic and acidic residues" evidence="1">
    <location>
        <begin position="74"/>
        <end position="99"/>
    </location>
</feature>
<sequence length="463" mass="50228">MASDTSSAADTGSRKQEPRDKFDEFTEMLEQSLPSILRYPWSPYAKSSSPLNEQEVLQKAQPQGVPSTAPAQRIDAEGQRREGEGKVPRDATEPTDGGKKTTAGLSDREHLIRLRARLQQVKKTIMAHQETQAPAQSQPRPSVSSPQQPASPSKPTDKMEMPSRTPGSAATNKPLPAEQASDAVAQKPSVDPKNDLGSIRSRAVAKEREYYEFGPSTSRKGKDEASYYTPEDAFSSAAKTDPNVSPSQGNQTMSQCLDRQMGLQRRRLIANLAEPGSGTSREAQRPAAARQTSRLEPLPPALQQKISEAKQKHRAEVEAAAAAAAAAAAGSGGSASKHADCDPPKVFTQTPDLRTSPPGPEKKETPKRTEPYNPAAISKKPADSDADDFVEVEGFNQDEGNCKQGLLFEDAELVDADEVARVEEKGHSRKVCGCLLRPDETRAPCWRCMRRFAQKGVDYVRGA</sequence>
<proteinExistence type="predicted"/>
<evidence type="ECO:0000256" key="1">
    <source>
        <dbReference type="SAM" id="MobiDB-lite"/>
    </source>
</evidence>
<accession>A0A4V6QFL6</accession>